<accession>A0A097IJJ1</accession>
<dbReference type="KEGG" id="cdo:CDOO_10660"/>
<dbReference type="GO" id="GO:0000976">
    <property type="term" value="F:transcription cis-regulatory region binding"/>
    <property type="evidence" value="ECO:0007669"/>
    <property type="project" value="TreeGrafter"/>
</dbReference>
<dbReference type="InterPro" id="IPR039538">
    <property type="entry name" value="BetI_C"/>
</dbReference>
<keyword evidence="3 5" id="KW-0238">DNA-binding</keyword>
<dbReference type="GO" id="GO:0003700">
    <property type="term" value="F:DNA-binding transcription factor activity"/>
    <property type="evidence" value="ECO:0007669"/>
    <property type="project" value="TreeGrafter"/>
</dbReference>
<dbReference type="Pfam" id="PF00440">
    <property type="entry name" value="TetR_N"/>
    <property type="match status" value="1"/>
</dbReference>
<dbReference type="STRING" id="558173.CDOO_10660"/>
<dbReference type="EMBL" id="CP006764">
    <property type="protein sequence ID" value="AIT62316.1"/>
    <property type="molecule type" value="Genomic_DNA"/>
</dbReference>
<dbReference type="HOGENOM" id="CLU_069356_21_5_11"/>
<name>A0A097IJJ1_9CORY</name>
<evidence type="ECO:0000313" key="8">
    <source>
        <dbReference type="Proteomes" id="UP000029914"/>
    </source>
</evidence>
<organism evidence="7 8">
    <name type="scientific">Corynebacterium doosanense CAU 212 = DSM 45436</name>
    <dbReference type="NCBI Taxonomy" id="558173"/>
    <lineage>
        <taxon>Bacteria</taxon>
        <taxon>Bacillati</taxon>
        <taxon>Actinomycetota</taxon>
        <taxon>Actinomycetes</taxon>
        <taxon>Mycobacteriales</taxon>
        <taxon>Corynebacteriaceae</taxon>
        <taxon>Corynebacterium</taxon>
    </lineage>
</organism>
<evidence type="ECO:0000313" key="7">
    <source>
        <dbReference type="EMBL" id="AIT62316.1"/>
    </source>
</evidence>
<dbReference type="Proteomes" id="UP000029914">
    <property type="component" value="Chromosome"/>
</dbReference>
<evidence type="ECO:0000256" key="4">
    <source>
        <dbReference type="ARBA" id="ARBA00023163"/>
    </source>
</evidence>
<evidence type="ECO:0000256" key="1">
    <source>
        <dbReference type="ARBA" id="ARBA00022491"/>
    </source>
</evidence>
<dbReference type="AlphaFoldDB" id="A0A097IJJ1"/>
<dbReference type="PANTHER" id="PTHR30055:SF234">
    <property type="entry name" value="HTH-TYPE TRANSCRIPTIONAL REGULATOR BETI"/>
    <property type="match status" value="1"/>
</dbReference>
<dbReference type="InterPro" id="IPR036271">
    <property type="entry name" value="Tet_transcr_reg_TetR-rel_C_sf"/>
</dbReference>
<dbReference type="InterPro" id="IPR009057">
    <property type="entry name" value="Homeodomain-like_sf"/>
</dbReference>
<dbReference type="SUPFAM" id="SSF46689">
    <property type="entry name" value="Homeodomain-like"/>
    <property type="match status" value="1"/>
</dbReference>
<evidence type="ECO:0000256" key="5">
    <source>
        <dbReference type="PROSITE-ProRule" id="PRU00335"/>
    </source>
</evidence>
<dbReference type="OrthoDB" id="9806334at2"/>
<gene>
    <name evidence="7" type="ORF">CDOO_10660</name>
</gene>
<protein>
    <recommendedName>
        <fullName evidence="6">HTH tetR-type domain-containing protein</fullName>
    </recommendedName>
</protein>
<dbReference type="PROSITE" id="PS50977">
    <property type="entry name" value="HTH_TETR_2"/>
    <property type="match status" value="1"/>
</dbReference>
<sequence length="184" mass="19668">MSAQNSDRRSAVLAAVWGVIAERGIDGVSFRSVAREAGVSTGLVQHHFPTRADLIRESARWMIDSASASYPATRDVDDDTAVTELLTHALPSASQSPRGVGIYYAFLATAATDAVVREVLREAKDGARDEIARRLRIGTLEAAALLALSDGLVQQAYLGAISPEAAVSVISREVERARKNPPLE</sequence>
<dbReference type="InterPro" id="IPR050109">
    <property type="entry name" value="HTH-type_TetR-like_transc_reg"/>
</dbReference>
<dbReference type="PRINTS" id="PR00455">
    <property type="entry name" value="HTHTETR"/>
</dbReference>
<proteinExistence type="predicted"/>
<keyword evidence="1" id="KW-0678">Repressor</keyword>
<dbReference type="PANTHER" id="PTHR30055">
    <property type="entry name" value="HTH-TYPE TRANSCRIPTIONAL REGULATOR RUTR"/>
    <property type="match status" value="1"/>
</dbReference>
<dbReference type="Gene3D" id="1.10.357.10">
    <property type="entry name" value="Tetracycline Repressor, domain 2"/>
    <property type="match status" value="1"/>
</dbReference>
<evidence type="ECO:0000256" key="2">
    <source>
        <dbReference type="ARBA" id="ARBA00023015"/>
    </source>
</evidence>
<keyword evidence="4" id="KW-0804">Transcription</keyword>
<reference evidence="7 8" key="1">
    <citation type="submission" date="2013-09" db="EMBL/GenBank/DDBJ databases">
        <title>Complete genome sequence of Corynebacterium doosanense CAU 212(T) (=DSM 45436(T)), isolated from activated sludge.</title>
        <authorList>
            <person name="Schaffert L."/>
            <person name="Albersmeier A."/>
            <person name="Kalinowski J."/>
            <person name="Ruckert C."/>
        </authorList>
    </citation>
    <scope>NUCLEOTIDE SEQUENCE [LARGE SCALE GENOMIC DNA]</scope>
    <source>
        <strain evidence="7 8">CAU 212</strain>
    </source>
</reference>
<evidence type="ECO:0000259" key="6">
    <source>
        <dbReference type="PROSITE" id="PS50977"/>
    </source>
</evidence>
<keyword evidence="8" id="KW-1185">Reference proteome</keyword>
<keyword evidence="2" id="KW-0805">Transcription regulation</keyword>
<dbReference type="RefSeq" id="WP_018020625.1">
    <property type="nucleotide sequence ID" value="NZ_AQUX01000001.1"/>
</dbReference>
<feature type="DNA-binding region" description="H-T-H motif" evidence="5">
    <location>
        <begin position="29"/>
        <end position="48"/>
    </location>
</feature>
<dbReference type="SUPFAM" id="SSF48498">
    <property type="entry name" value="Tetracyclin repressor-like, C-terminal domain"/>
    <property type="match status" value="1"/>
</dbReference>
<dbReference type="eggNOG" id="COG1309">
    <property type="taxonomic scope" value="Bacteria"/>
</dbReference>
<evidence type="ECO:0000256" key="3">
    <source>
        <dbReference type="ARBA" id="ARBA00023125"/>
    </source>
</evidence>
<dbReference type="Pfam" id="PF13977">
    <property type="entry name" value="TetR_C_6"/>
    <property type="match status" value="1"/>
</dbReference>
<dbReference type="InterPro" id="IPR001647">
    <property type="entry name" value="HTH_TetR"/>
</dbReference>
<feature type="domain" description="HTH tetR-type" evidence="6">
    <location>
        <begin position="6"/>
        <end position="66"/>
    </location>
</feature>